<proteinExistence type="predicted"/>
<feature type="compositionally biased region" description="Acidic residues" evidence="1">
    <location>
        <begin position="451"/>
        <end position="463"/>
    </location>
</feature>
<evidence type="ECO:0000256" key="1">
    <source>
        <dbReference type="SAM" id="MobiDB-lite"/>
    </source>
</evidence>
<gene>
    <name evidence="2" type="ORF">BDV95DRAFT_574815</name>
</gene>
<feature type="compositionally biased region" description="Low complexity" evidence="1">
    <location>
        <begin position="437"/>
        <end position="450"/>
    </location>
</feature>
<feature type="compositionally biased region" description="Basic residues" evidence="1">
    <location>
        <begin position="407"/>
        <end position="416"/>
    </location>
</feature>
<feature type="region of interest" description="Disordered" evidence="1">
    <location>
        <begin position="341"/>
        <end position="491"/>
    </location>
</feature>
<feature type="region of interest" description="Disordered" evidence="1">
    <location>
        <begin position="95"/>
        <end position="119"/>
    </location>
</feature>
<accession>A0A7C8M7J8</accession>
<dbReference type="EMBL" id="JAADJZ010000013">
    <property type="protein sequence ID" value="KAF2870876.1"/>
    <property type="molecule type" value="Genomic_DNA"/>
</dbReference>
<keyword evidence="3" id="KW-1185">Reference proteome</keyword>
<comment type="caution">
    <text evidence="2">The sequence shown here is derived from an EMBL/GenBank/DDBJ whole genome shotgun (WGS) entry which is preliminary data.</text>
</comment>
<sequence length="541" mass="59610">MARRSDPISSRSHFMGRRGRLDTGVEMIVDASPRTGRPESLRGQNQEAQSDKGVPTLAQSARTSSSATSSHYSPHHRAGFMGRGTRLQTGDELLVDASPGPIRTEISRGKDPETQPETRVPIAAETARTGFGASSSHYSAHSSEGFMGRRSRLNAGEELLVDASPRPGRPVPTLTPSYRNRFLGQGSRLAVEHDMIVDSSPRRVKSAPAPMPGRLFPCNDRNRLLEQGRRLAIENAMTGEASARPVKPVSAPSPQPDLRLADISNFDMRSKVAQLMAIAPDLPVQDLYNLLMDKNGEVRAASSEALKRTATPFVDDHQRWQKNSLTTTVKQETKVKFDLDDPFFTYDTDEPTPEPTRNTRVSRAQVRPNQAPRAHRVEYSPSSKPAKTKPADSSKRKLVVVTPPAPPRRKRKRPRPRQPEPSIRVKRTTHVASRRANSPFSSSSSSSNSDSENDSDSESEDPNDSYAESSGVDSVWDTDSDDDTHSANLGVRVRKTRGLGVRVRKSGGPVGLDLGARARHKKRFRLNTLRILSEEVVDMDD</sequence>
<organism evidence="2 3">
    <name type="scientific">Massariosphaeria phaeospora</name>
    <dbReference type="NCBI Taxonomy" id="100035"/>
    <lineage>
        <taxon>Eukaryota</taxon>
        <taxon>Fungi</taxon>
        <taxon>Dikarya</taxon>
        <taxon>Ascomycota</taxon>
        <taxon>Pezizomycotina</taxon>
        <taxon>Dothideomycetes</taxon>
        <taxon>Pleosporomycetidae</taxon>
        <taxon>Pleosporales</taxon>
        <taxon>Pleosporales incertae sedis</taxon>
        <taxon>Massariosphaeria</taxon>
    </lineage>
</organism>
<dbReference type="AlphaFoldDB" id="A0A7C8M7J8"/>
<dbReference type="OrthoDB" id="3798749at2759"/>
<name>A0A7C8M7J8_9PLEO</name>
<protein>
    <submittedName>
        <fullName evidence="2">Uncharacterized protein</fullName>
    </submittedName>
</protein>
<feature type="compositionally biased region" description="Low complexity" evidence="1">
    <location>
        <begin position="56"/>
        <end position="72"/>
    </location>
</feature>
<evidence type="ECO:0000313" key="3">
    <source>
        <dbReference type="Proteomes" id="UP000481861"/>
    </source>
</evidence>
<reference evidence="2 3" key="1">
    <citation type="submission" date="2020-01" db="EMBL/GenBank/DDBJ databases">
        <authorList>
            <consortium name="DOE Joint Genome Institute"/>
            <person name="Haridas S."/>
            <person name="Albert R."/>
            <person name="Binder M."/>
            <person name="Bloem J."/>
            <person name="Labutti K."/>
            <person name="Salamov A."/>
            <person name="Andreopoulos B."/>
            <person name="Baker S.E."/>
            <person name="Barry K."/>
            <person name="Bills G."/>
            <person name="Bluhm B.H."/>
            <person name="Cannon C."/>
            <person name="Castanera R."/>
            <person name="Culley D.E."/>
            <person name="Daum C."/>
            <person name="Ezra D."/>
            <person name="Gonzalez J.B."/>
            <person name="Henrissat B."/>
            <person name="Kuo A."/>
            <person name="Liang C."/>
            <person name="Lipzen A."/>
            <person name="Lutzoni F."/>
            <person name="Magnuson J."/>
            <person name="Mondo S."/>
            <person name="Nolan M."/>
            <person name="Ohm R."/>
            <person name="Pangilinan J."/>
            <person name="Park H.-J.H."/>
            <person name="Ramirez L."/>
            <person name="Alfaro M."/>
            <person name="Sun H."/>
            <person name="Tritt A."/>
            <person name="Yoshinaga Y."/>
            <person name="Zwiers L.-H.L."/>
            <person name="Turgeon B.G."/>
            <person name="Goodwin S.B."/>
            <person name="Spatafora J.W."/>
            <person name="Crous P.W."/>
            <person name="Grigoriev I.V."/>
        </authorList>
    </citation>
    <scope>NUCLEOTIDE SEQUENCE [LARGE SCALE GENOMIC DNA]</scope>
    <source>
        <strain evidence="2 3">CBS 611.86</strain>
    </source>
</reference>
<feature type="compositionally biased region" description="Basic residues" evidence="1">
    <location>
        <begin position="424"/>
        <end position="433"/>
    </location>
</feature>
<feature type="region of interest" description="Disordered" evidence="1">
    <location>
        <begin position="1"/>
        <end position="83"/>
    </location>
</feature>
<dbReference type="Proteomes" id="UP000481861">
    <property type="component" value="Unassembled WGS sequence"/>
</dbReference>
<evidence type="ECO:0000313" key="2">
    <source>
        <dbReference type="EMBL" id="KAF2870876.1"/>
    </source>
</evidence>